<protein>
    <submittedName>
        <fullName evidence="1">Phage virion morphogenesis protein</fullName>
    </submittedName>
</protein>
<dbReference type="RefSeq" id="WP_014976444.1">
    <property type="nucleotide sequence ID" value="NC_018678.1"/>
</dbReference>
<reference evidence="2" key="1">
    <citation type="journal article" date="2012" name="Sci. Rep.">
        <title>Genomes of surface isolates of Alteromonas macleodii: the life of a widespread marine opportunistic copiotroph.</title>
        <authorList>
            <person name="Lopez-Perez M."/>
            <person name="Gonzaga A."/>
            <person name="Martin-Cuadrado A.B."/>
            <person name="Onyshchenko O."/>
            <person name="Ghavidel A."/>
            <person name="Ghai R."/>
            <person name="Rodriguez-Valera F."/>
        </authorList>
    </citation>
    <scope>NUCLEOTIDE SEQUENCE [LARGE SCALE GENOMIC DNA]</scope>
    <source>
        <strain evidence="2">English Channel 673</strain>
    </source>
</reference>
<evidence type="ECO:0000313" key="2">
    <source>
        <dbReference type="Proteomes" id="UP000006296"/>
    </source>
</evidence>
<dbReference type="Proteomes" id="UP000006296">
    <property type="component" value="Chromosome"/>
</dbReference>
<dbReference type="Pfam" id="PF05069">
    <property type="entry name" value="Phage_tail_S"/>
    <property type="match status" value="1"/>
</dbReference>
<sequence>MAGSFITVRAYGSGEINALLSRIARAGTDLEPAFAEIGEYLIEATQERFKLELAPNGEQWEPLAPETLARKDGEDRILQQSGTMRDLLAYQITGRVLTFGSNQEYAATHQFGREEDGIPARPFLGLTTGPWRDADEIVEILQDHLKDAIA</sequence>
<dbReference type="InterPro" id="IPR006522">
    <property type="entry name" value="Phage_virion_morphogenesis"/>
</dbReference>
<evidence type="ECO:0000313" key="1">
    <source>
        <dbReference type="EMBL" id="AFT74469.1"/>
    </source>
</evidence>
<name>A0AB32ZY83_ALTME</name>
<dbReference type="KEGG" id="amg:AMEC673_08875"/>
<proteinExistence type="predicted"/>
<organism evidence="1 2">
    <name type="scientific">Alteromonas macleodii (strain English Channel 673)</name>
    <dbReference type="NCBI Taxonomy" id="1004788"/>
    <lineage>
        <taxon>Bacteria</taxon>
        <taxon>Pseudomonadati</taxon>
        <taxon>Pseudomonadota</taxon>
        <taxon>Gammaproteobacteria</taxon>
        <taxon>Alteromonadales</taxon>
        <taxon>Alteromonadaceae</taxon>
        <taxon>Alteromonas/Salinimonas group</taxon>
        <taxon>Alteromonas</taxon>
    </lineage>
</organism>
<dbReference type="AlphaFoldDB" id="A0AB32ZY83"/>
<dbReference type="EMBL" id="CP003844">
    <property type="protein sequence ID" value="AFT74469.1"/>
    <property type="molecule type" value="Genomic_DNA"/>
</dbReference>
<gene>
    <name evidence="1" type="ordered locus">AMEC673_08875</name>
</gene>
<dbReference type="NCBIfam" id="TIGR01635">
    <property type="entry name" value="tail_comp_S"/>
    <property type="match status" value="1"/>
</dbReference>
<accession>A0AB32ZY83</accession>